<dbReference type="Pfam" id="PF03102">
    <property type="entry name" value="NeuB"/>
    <property type="match status" value="1"/>
</dbReference>
<dbReference type="Gene3D" id="3.90.1210.10">
    <property type="entry name" value="Antifreeze-like/N-acetylneuraminic acid synthase C-terminal domain"/>
    <property type="match status" value="1"/>
</dbReference>
<dbReference type="Gene3D" id="3.20.20.70">
    <property type="entry name" value="Aldolase class I"/>
    <property type="match status" value="1"/>
</dbReference>
<dbReference type="GO" id="GO:0016051">
    <property type="term" value="P:carbohydrate biosynthetic process"/>
    <property type="evidence" value="ECO:0007669"/>
    <property type="project" value="InterPro"/>
</dbReference>
<dbReference type="InterPro" id="IPR057736">
    <property type="entry name" value="SAF_PseI/NeuA/NeuB"/>
</dbReference>
<dbReference type="EMBL" id="UINC01200816">
    <property type="protein sequence ID" value="SVE19872.1"/>
    <property type="molecule type" value="Genomic_DNA"/>
</dbReference>
<evidence type="ECO:0000313" key="2">
    <source>
        <dbReference type="EMBL" id="SVE19872.1"/>
    </source>
</evidence>
<dbReference type="InterPro" id="IPR051690">
    <property type="entry name" value="PseI-like"/>
</dbReference>
<dbReference type="InterPro" id="IPR013785">
    <property type="entry name" value="Aldolase_TIM"/>
</dbReference>
<accession>A0A383BIZ2</accession>
<protein>
    <recommendedName>
        <fullName evidence="1">AFP-like domain-containing protein</fullName>
    </recommendedName>
</protein>
<dbReference type="GO" id="GO:0047444">
    <property type="term" value="F:N-acylneuraminate-9-phosphate synthase activity"/>
    <property type="evidence" value="ECO:0007669"/>
    <property type="project" value="TreeGrafter"/>
</dbReference>
<dbReference type="SUPFAM" id="SSF51269">
    <property type="entry name" value="AFP III-like domain"/>
    <property type="match status" value="1"/>
</dbReference>
<evidence type="ECO:0000259" key="1">
    <source>
        <dbReference type="PROSITE" id="PS50844"/>
    </source>
</evidence>
<proteinExistence type="predicted"/>
<dbReference type="AlphaFoldDB" id="A0A383BIZ2"/>
<dbReference type="CDD" id="cd11615">
    <property type="entry name" value="SAF_NeuB_like"/>
    <property type="match status" value="1"/>
</dbReference>
<organism evidence="2">
    <name type="scientific">marine metagenome</name>
    <dbReference type="NCBI Taxonomy" id="408172"/>
    <lineage>
        <taxon>unclassified sequences</taxon>
        <taxon>metagenomes</taxon>
        <taxon>ecological metagenomes</taxon>
    </lineage>
</organism>
<dbReference type="InterPro" id="IPR036732">
    <property type="entry name" value="AFP_Neu5c_C_sf"/>
</dbReference>
<dbReference type="PANTHER" id="PTHR42966:SF1">
    <property type="entry name" value="SIALIC ACID SYNTHASE"/>
    <property type="match status" value="1"/>
</dbReference>
<sequence>MSTGASNLPEIREAVSWIDEGGNDLVLLHCILNYPTDDKNANLAMIGDLIQKYPAHWIGYSDHTLPKDMKTLETAVLLGASILEKHFTHDKTLPGNDHYHAMDKEDLKVFNQNLDNLFELLGDGGKRSIPSEDPARQNARRSLVAKRDIPLDKRIELEDITWKRPASGISPREIDRVLKAKTAKDISEDSIMQWGDLID</sequence>
<dbReference type="SUPFAM" id="SSF51569">
    <property type="entry name" value="Aldolase"/>
    <property type="match status" value="1"/>
</dbReference>
<name>A0A383BIZ2_9ZZZZ</name>
<gene>
    <name evidence="2" type="ORF">METZ01_LOCUS472726</name>
</gene>
<dbReference type="PANTHER" id="PTHR42966">
    <property type="entry name" value="N-ACETYLNEURAMINATE SYNTHASE"/>
    <property type="match status" value="1"/>
</dbReference>
<dbReference type="PROSITE" id="PS50844">
    <property type="entry name" value="AFP_LIKE"/>
    <property type="match status" value="1"/>
</dbReference>
<dbReference type="SMART" id="SM00858">
    <property type="entry name" value="SAF"/>
    <property type="match status" value="1"/>
</dbReference>
<dbReference type="InterPro" id="IPR006190">
    <property type="entry name" value="SAF_AFP_Neu5Ac"/>
</dbReference>
<dbReference type="InterPro" id="IPR013974">
    <property type="entry name" value="SAF"/>
</dbReference>
<feature type="domain" description="AFP-like" evidence="1">
    <location>
        <begin position="142"/>
        <end position="199"/>
    </location>
</feature>
<reference evidence="2" key="1">
    <citation type="submission" date="2018-05" db="EMBL/GenBank/DDBJ databases">
        <authorList>
            <person name="Lanie J.A."/>
            <person name="Ng W.-L."/>
            <person name="Kazmierczak K.M."/>
            <person name="Andrzejewski T.M."/>
            <person name="Davidsen T.M."/>
            <person name="Wayne K.J."/>
            <person name="Tettelin H."/>
            <person name="Glass J.I."/>
            <person name="Rusch D."/>
            <person name="Podicherti R."/>
            <person name="Tsui H.-C.T."/>
            <person name="Winkler M.E."/>
        </authorList>
    </citation>
    <scope>NUCLEOTIDE SEQUENCE</scope>
</reference>
<dbReference type="Pfam" id="PF08666">
    <property type="entry name" value="SAF"/>
    <property type="match status" value="1"/>
</dbReference>
<dbReference type="InterPro" id="IPR013132">
    <property type="entry name" value="PseI/NeuA/B-like_N"/>
</dbReference>